<dbReference type="Proteomes" id="UP000039046">
    <property type="component" value="Unassembled WGS sequence"/>
</dbReference>
<feature type="region of interest" description="Disordered" evidence="5">
    <location>
        <begin position="312"/>
        <end position="331"/>
    </location>
</feature>
<evidence type="ECO:0000256" key="2">
    <source>
        <dbReference type="ARBA" id="ARBA00022692"/>
    </source>
</evidence>
<dbReference type="HOGENOM" id="CLU_044030_1_0_1"/>
<keyword evidence="2 6" id="KW-0812">Transmembrane</keyword>
<keyword evidence="8" id="KW-1185">Reference proteome</keyword>
<feature type="transmembrane region" description="Helical" evidence="6">
    <location>
        <begin position="78"/>
        <end position="100"/>
    </location>
</feature>
<dbReference type="STRING" id="1531966.A0A0A1TD82"/>
<dbReference type="AlphaFoldDB" id="A0A0A1TD82"/>
<dbReference type="PANTHER" id="PTHR28293">
    <property type="entry name" value="NUCLEAR RIM PROTEIN 1"/>
    <property type="match status" value="1"/>
</dbReference>
<dbReference type="GO" id="GO:0007096">
    <property type="term" value="P:regulation of exit from mitosis"/>
    <property type="evidence" value="ECO:0007669"/>
    <property type="project" value="TreeGrafter"/>
</dbReference>
<dbReference type="OrthoDB" id="3363151at2759"/>
<feature type="transmembrane region" description="Helical" evidence="6">
    <location>
        <begin position="174"/>
        <end position="193"/>
    </location>
</feature>
<feature type="compositionally biased region" description="Low complexity" evidence="5">
    <location>
        <begin position="440"/>
        <end position="451"/>
    </location>
</feature>
<organism evidence="7 8">
    <name type="scientific">[Torrubiella] hemipterigena</name>
    <dbReference type="NCBI Taxonomy" id="1531966"/>
    <lineage>
        <taxon>Eukaryota</taxon>
        <taxon>Fungi</taxon>
        <taxon>Dikarya</taxon>
        <taxon>Ascomycota</taxon>
        <taxon>Pezizomycotina</taxon>
        <taxon>Sordariomycetes</taxon>
        <taxon>Hypocreomycetidae</taxon>
        <taxon>Hypocreales</taxon>
        <taxon>Clavicipitaceae</taxon>
        <taxon>Clavicipitaceae incertae sedis</taxon>
        <taxon>'Torrubiella' clade</taxon>
    </lineage>
</organism>
<comment type="subcellular location">
    <subcellularLocation>
        <location evidence="1">Endomembrane system</location>
        <topology evidence="1">Multi-pass membrane protein</topology>
    </subcellularLocation>
</comment>
<keyword evidence="4 6" id="KW-0472">Membrane</keyword>
<reference evidence="7 8" key="1">
    <citation type="journal article" date="2015" name="Genome Announc.">
        <title>Draft Genome Sequence and Gene Annotation of the Entomopathogenic Fungus Verticillium hemipterigenum.</title>
        <authorList>
            <person name="Horn F."/>
            <person name="Habel A."/>
            <person name="Scharf D.H."/>
            <person name="Dworschak J."/>
            <person name="Brakhage A.A."/>
            <person name="Guthke R."/>
            <person name="Hertweck C."/>
            <person name="Linde J."/>
        </authorList>
    </citation>
    <scope>NUCLEOTIDE SEQUENCE [LARGE SCALE GENOMIC DNA]</scope>
</reference>
<feature type="compositionally biased region" description="Polar residues" evidence="5">
    <location>
        <begin position="319"/>
        <end position="331"/>
    </location>
</feature>
<dbReference type="Pfam" id="PF10332">
    <property type="entry name" value="DUF2418"/>
    <property type="match status" value="1"/>
</dbReference>
<gene>
    <name evidence="7" type="ORF">VHEMI03377</name>
</gene>
<dbReference type="PANTHER" id="PTHR28293:SF1">
    <property type="entry name" value="NUCLEAR RIM PROTEIN 1"/>
    <property type="match status" value="1"/>
</dbReference>
<accession>A0A0A1TD82</accession>
<feature type="region of interest" description="Disordered" evidence="5">
    <location>
        <begin position="338"/>
        <end position="360"/>
    </location>
</feature>
<dbReference type="EMBL" id="CDHN01000002">
    <property type="protein sequence ID" value="CEJ84089.1"/>
    <property type="molecule type" value="Genomic_DNA"/>
</dbReference>
<dbReference type="InterPro" id="IPR018819">
    <property type="entry name" value="Nur1/Mug154"/>
</dbReference>
<feature type="region of interest" description="Disordered" evidence="5">
    <location>
        <begin position="396"/>
        <end position="458"/>
    </location>
</feature>
<evidence type="ECO:0000313" key="8">
    <source>
        <dbReference type="Proteomes" id="UP000039046"/>
    </source>
</evidence>
<keyword evidence="3 6" id="KW-1133">Transmembrane helix</keyword>
<evidence type="ECO:0000256" key="5">
    <source>
        <dbReference type="SAM" id="MobiDB-lite"/>
    </source>
</evidence>
<evidence type="ECO:0000313" key="7">
    <source>
        <dbReference type="EMBL" id="CEJ84089.1"/>
    </source>
</evidence>
<protein>
    <recommendedName>
        <fullName evidence="9">Meiotically up-regulated gene 154 protein</fullName>
    </recommendedName>
</protein>
<evidence type="ECO:0000256" key="6">
    <source>
        <dbReference type="SAM" id="Phobius"/>
    </source>
</evidence>
<evidence type="ECO:0000256" key="1">
    <source>
        <dbReference type="ARBA" id="ARBA00004127"/>
    </source>
</evidence>
<dbReference type="GO" id="GO:0043007">
    <property type="term" value="P:maintenance of rDNA"/>
    <property type="evidence" value="ECO:0007669"/>
    <property type="project" value="TreeGrafter"/>
</dbReference>
<evidence type="ECO:0008006" key="9">
    <source>
        <dbReference type="Google" id="ProtNLM"/>
    </source>
</evidence>
<name>A0A0A1TD82_9HYPO</name>
<evidence type="ECO:0000256" key="4">
    <source>
        <dbReference type="ARBA" id="ARBA00023136"/>
    </source>
</evidence>
<feature type="transmembrane region" description="Helical" evidence="6">
    <location>
        <begin position="205"/>
        <end position="224"/>
    </location>
</feature>
<proteinExistence type="predicted"/>
<sequence length="458" mass="51123">MPRLVRRKPLLQRIYAHLNPMDALLWLSEEMETRDWDSAQLGTQLGLGMNFVFLLTRANHGSESANDDVFGEEQGRSWTSLIIFPFVWGLVALSVTNAVYTISRTRKYRMFEANIDVQPATTSARRVPVQSTSATSSPLRFISNIITPEAAESRAHPDKSRDVWELSVWDPLPVSLRLFCLFSPGHVLVYLVFLPLAPLDPRPSMTIFNTILMQLLLSCQMVFISSRFTQQARDNSIIQKEVMHEYDTKFVHPLLHPVVRDVGIQTSDDLPDSFDVVEIGTPTTLIRRTFRTNGNPHIDATETVTSTATNTPMARPQMFTPSTAPRKSDTFLTPSTSLRSTMHRSSLPAGRLPGSVSTNALPHTTSAVGPFADRINTVHARAISPLKKTVSLHELGAQENPPRFGLNGFNDENSNELMSSPIPATGPRQPGRKSFSAGSQQLNAARQRNQQENSRPRW</sequence>
<dbReference type="GO" id="GO:0012505">
    <property type="term" value="C:endomembrane system"/>
    <property type="evidence" value="ECO:0007669"/>
    <property type="project" value="UniProtKB-SubCell"/>
</dbReference>
<evidence type="ECO:0000256" key="3">
    <source>
        <dbReference type="ARBA" id="ARBA00022989"/>
    </source>
</evidence>